<organism evidence="2 3">
    <name type="scientific">Saccharophagus degradans</name>
    <dbReference type="NCBI Taxonomy" id="86304"/>
    <lineage>
        <taxon>Bacteria</taxon>
        <taxon>Pseudomonadati</taxon>
        <taxon>Pseudomonadota</taxon>
        <taxon>Gammaproteobacteria</taxon>
        <taxon>Cellvibrionales</taxon>
        <taxon>Cellvibrionaceae</taxon>
        <taxon>Saccharophagus</taxon>
    </lineage>
</organism>
<dbReference type="InterPro" id="IPR053136">
    <property type="entry name" value="UTP_pyrophosphatase-like"/>
</dbReference>
<evidence type="ECO:0000313" key="3">
    <source>
        <dbReference type="Proteomes" id="UP001169760"/>
    </source>
</evidence>
<comment type="caution">
    <text evidence="2">The sequence shown here is derived from an EMBL/GenBank/DDBJ whole genome shotgun (WGS) entry which is preliminary data.</text>
</comment>
<accession>A0AAW7X3I6</accession>
<evidence type="ECO:0000313" key="2">
    <source>
        <dbReference type="EMBL" id="MDO6422114.1"/>
    </source>
</evidence>
<dbReference type="Pfam" id="PF01863">
    <property type="entry name" value="YgjP-like"/>
    <property type="match status" value="1"/>
</dbReference>
<sequence>MKNRTSTLLIDDIPIAITRRKMKSLRLRVCPQKGEVKVSAPHFVARGDIHAFVVKNLDWVRSQRAEIANREVAPVRLMQTGDSIPLLGQTFRLLVEGGVSRPSLKCLDDNQLLMRLPVSAGLVEQQQLIDTWYRDQLKLAIPPLLERYEPIMGVAVKQWGIKKMKTRWGSCNITARRIWLNLDLASKPAQCLEYVVVHELAHLLESGHTPRFWAIVDKTMPTWRAANLILNPRSRK</sequence>
<dbReference type="RefSeq" id="WP_216062538.1">
    <property type="nucleotide sequence ID" value="NZ_JAHKPP010000002.1"/>
</dbReference>
<keyword evidence="2" id="KW-0378">Hydrolase</keyword>
<gene>
    <name evidence="2" type="ORF">Q4521_06490</name>
</gene>
<dbReference type="InterPro" id="IPR002725">
    <property type="entry name" value="YgjP-like_metallopeptidase"/>
</dbReference>
<dbReference type="Proteomes" id="UP001169760">
    <property type="component" value="Unassembled WGS sequence"/>
</dbReference>
<dbReference type="GO" id="GO:0008237">
    <property type="term" value="F:metallopeptidase activity"/>
    <property type="evidence" value="ECO:0007669"/>
    <property type="project" value="UniProtKB-KW"/>
</dbReference>
<dbReference type="PANTHER" id="PTHR30399">
    <property type="entry name" value="UNCHARACTERIZED PROTEIN YGJP"/>
    <property type="match status" value="1"/>
</dbReference>
<dbReference type="AlphaFoldDB" id="A0AAW7X3I6"/>
<protein>
    <submittedName>
        <fullName evidence="2">SprT family zinc-dependent metalloprotease</fullName>
        <ecNumber evidence="2">3.4.-.-</ecNumber>
    </submittedName>
</protein>
<dbReference type="PANTHER" id="PTHR30399:SF1">
    <property type="entry name" value="UTP PYROPHOSPHATASE"/>
    <property type="match status" value="1"/>
</dbReference>
<keyword evidence="2" id="KW-0645">Protease</keyword>
<feature type="domain" description="YgjP-like metallopeptidase" evidence="1">
    <location>
        <begin position="27"/>
        <end position="231"/>
    </location>
</feature>
<name>A0AAW7X3I6_9GAMM</name>
<reference evidence="2" key="1">
    <citation type="submission" date="2023-07" db="EMBL/GenBank/DDBJ databases">
        <title>Genome content predicts the carbon catabolic preferences of heterotrophic bacteria.</title>
        <authorList>
            <person name="Gralka M."/>
        </authorList>
    </citation>
    <scope>NUCLEOTIDE SEQUENCE</scope>
    <source>
        <strain evidence="2">I3M17_2</strain>
    </source>
</reference>
<dbReference type="EC" id="3.4.-.-" evidence="2"/>
<keyword evidence="2" id="KW-0482">Metalloprotease</keyword>
<dbReference type="CDD" id="cd07344">
    <property type="entry name" value="M48_yhfN_like"/>
    <property type="match status" value="1"/>
</dbReference>
<dbReference type="EMBL" id="JAUOPB010000004">
    <property type="protein sequence ID" value="MDO6422114.1"/>
    <property type="molecule type" value="Genomic_DNA"/>
</dbReference>
<evidence type="ECO:0000259" key="1">
    <source>
        <dbReference type="Pfam" id="PF01863"/>
    </source>
</evidence>
<proteinExistence type="predicted"/>